<reference evidence="2 3" key="1">
    <citation type="submission" date="2018-12" db="EMBL/GenBank/DDBJ databases">
        <title>Complete genome sequencing of Tabrizicola sp. K13M18.</title>
        <authorList>
            <person name="Bae J.-W."/>
        </authorList>
    </citation>
    <scope>NUCLEOTIDE SEQUENCE [LARGE SCALE GENOMIC DNA]</scope>
    <source>
        <strain evidence="2 3">K13M18</strain>
    </source>
</reference>
<feature type="compositionally biased region" description="Low complexity" evidence="1">
    <location>
        <begin position="133"/>
        <end position="142"/>
    </location>
</feature>
<dbReference type="OrthoDB" id="7869496at2"/>
<protein>
    <submittedName>
        <fullName evidence="2">Uncharacterized protein</fullName>
    </submittedName>
</protein>
<dbReference type="KEGG" id="taw:EI545_13675"/>
<organism evidence="2 3">
    <name type="scientific">Tabrizicola piscis</name>
    <dbReference type="NCBI Taxonomy" id="2494374"/>
    <lineage>
        <taxon>Bacteria</taxon>
        <taxon>Pseudomonadati</taxon>
        <taxon>Pseudomonadota</taxon>
        <taxon>Alphaproteobacteria</taxon>
        <taxon>Rhodobacterales</taxon>
        <taxon>Paracoccaceae</taxon>
        <taxon>Tabrizicola</taxon>
    </lineage>
</organism>
<evidence type="ECO:0000313" key="2">
    <source>
        <dbReference type="EMBL" id="AZL59793.1"/>
    </source>
</evidence>
<gene>
    <name evidence="2" type="ORF">EI545_13675</name>
</gene>
<dbReference type="AlphaFoldDB" id="A0A3S8U892"/>
<name>A0A3S8U892_9RHOB</name>
<keyword evidence="3" id="KW-1185">Reference proteome</keyword>
<feature type="region of interest" description="Disordered" evidence="1">
    <location>
        <begin position="133"/>
        <end position="159"/>
    </location>
</feature>
<dbReference type="RefSeq" id="WP_125325988.1">
    <property type="nucleotide sequence ID" value="NZ_CP034328.1"/>
</dbReference>
<evidence type="ECO:0000256" key="1">
    <source>
        <dbReference type="SAM" id="MobiDB-lite"/>
    </source>
</evidence>
<evidence type="ECO:0000313" key="3">
    <source>
        <dbReference type="Proteomes" id="UP000282002"/>
    </source>
</evidence>
<dbReference type="Proteomes" id="UP000282002">
    <property type="component" value="Chromosome"/>
</dbReference>
<dbReference type="EMBL" id="CP034328">
    <property type="protein sequence ID" value="AZL59793.1"/>
    <property type="molecule type" value="Genomic_DNA"/>
</dbReference>
<proteinExistence type="predicted"/>
<accession>A0A3S8U892</accession>
<sequence>MAETLFHCDDALWQRFVALCRDRDETPGAVLRDLVRLEVKRNAARKAKSDEVIDERLLVRLRLLVAEALAEAESWSTLQAALRLRGLRFVASGGGLVLTDLATGKPLAKSSDVGPAYLALVRRFGAGFPGHPRPGLAAQALRPPAPPSDVRGSAGGQAR</sequence>